<keyword evidence="1" id="KW-0808">Transferase</keyword>
<dbReference type="Pfam" id="PF17921">
    <property type="entry name" value="Integrase_H2C2"/>
    <property type="match status" value="1"/>
</dbReference>
<dbReference type="InterPro" id="IPR012337">
    <property type="entry name" value="RNaseH-like_sf"/>
</dbReference>
<evidence type="ECO:0000256" key="1">
    <source>
        <dbReference type="ARBA" id="ARBA00022679"/>
    </source>
</evidence>
<dbReference type="InterPro" id="IPR043128">
    <property type="entry name" value="Rev_trsase/Diguanyl_cyclase"/>
</dbReference>
<keyword evidence="4" id="KW-0255">Endonuclease</keyword>
<organism evidence="8 9">
    <name type="scientific">Gossypium anomalum</name>
    <dbReference type="NCBI Taxonomy" id="47600"/>
    <lineage>
        <taxon>Eukaryota</taxon>
        <taxon>Viridiplantae</taxon>
        <taxon>Streptophyta</taxon>
        <taxon>Embryophyta</taxon>
        <taxon>Tracheophyta</taxon>
        <taxon>Spermatophyta</taxon>
        <taxon>Magnoliopsida</taxon>
        <taxon>eudicotyledons</taxon>
        <taxon>Gunneridae</taxon>
        <taxon>Pentapetalae</taxon>
        <taxon>rosids</taxon>
        <taxon>malvids</taxon>
        <taxon>Malvales</taxon>
        <taxon>Malvaceae</taxon>
        <taxon>Malvoideae</taxon>
        <taxon>Gossypium</taxon>
    </lineage>
</organism>
<dbReference type="Proteomes" id="UP000701853">
    <property type="component" value="Chromosome 4"/>
</dbReference>
<dbReference type="InterPro" id="IPR000477">
    <property type="entry name" value="RT_dom"/>
</dbReference>
<dbReference type="GO" id="GO:0003964">
    <property type="term" value="F:RNA-directed DNA polymerase activity"/>
    <property type="evidence" value="ECO:0007669"/>
    <property type="project" value="UniProtKB-KW"/>
</dbReference>
<dbReference type="InterPro" id="IPR041373">
    <property type="entry name" value="RT_RNaseH"/>
</dbReference>
<keyword evidence="2" id="KW-0548">Nucleotidyltransferase</keyword>
<evidence type="ECO:0000256" key="3">
    <source>
        <dbReference type="ARBA" id="ARBA00022722"/>
    </source>
</evidence>
<dbReference type="AlphaFoldDB" id="A0A8J5ZSD6"/>
<keyword evidence="3" id="KW-0540">Nuclease</keyword>
<dbReference type="GO" id="GO:0004519">
    <property type="term" value="F:endonuclease activity"/>
    <property type="evidence" value="ECO:0007669"/>
    <property type="project" value="UniProtKB-KW"/>
</dbReference>
<dbReference type="Pfam" id="PF00078">
    <property type="entry name" value="RVT_1"/>
    <property type="match status" value="1"/>
</dbReference>
<dbReference type="InterPro" id="IPR050951">
    <property type="entry name" value="Retrovirus_Pol_polyprotein"/>
</dbReference>
<evidence type="ECO:0000259" key="7">
    <source>
        <dbReference type="PROSITE" id="PS50878"/>
    </source>
</evidence>
<name>A0A8J5ZSD6_9ROSI</name>
<dbReference type="CDD" id="cd01647">
    <property type="entry name" value="RT_LTR"/>
    <property type="match status" value="1"/>
</dbReference>
<dbReference type="PANTHER" id="PTHR37984">
    <property type="entry name" value="PROTEIN CBG26694"/>
    <property type="match status" value="1"/>
</dbReference>
<dbReference type="GO" id="GO:0003676">
    <property type="term" value="F:nucleic acid binding"/>
    <property type="evidence" value="ECO:0007669"/>
    <property type="project" value="InterPro"/>
</dbReference>
<evidence type="ECO:0000256" key="4">
    <source>
        <dbReference type="ARBA" id="ARBA00022759"/>
    </source>
</evidence>
<dbReference type="InterPro" id="IPR041588">
    <property type="entry name" value="Integrase_H2C2"/>
</dbReference>
<feature type="domain" description="Reverse transcriptase" evidence="7">
    <location>
        <begin position="1"/>
        <end position="93"/>
    </location>
</feature>
<dbReference type="InterPro" id="IPR043502">
    <property type="entry name" value="DNA/RNA_pol_sf"/>
</dbReference>
<dbReference type="OrthoDB" id="1738613at2759"/>
<dbReference type="GO" id="GO:0016787">
    <property type="term" value="F:hydrolase activity"/>
    <property type="evidence" value="ECO:0007669"/>
    <property type="project" value="UniProtKB-KW"/>
</dbReference>
<keyword evidence="5" id="KW-0378">Hydrolase</keyword>
<dbReference type="Gene3D" id="3.30.420.10">
    <property type="entry name" value="Ribonuclease H-like superfamily/Ribonuclease H"/>
    <property type="match status" value="1"/>
</dbReference>
<dbReference type="InterPro" id="IPR036397">
    <property type="entry name" value="RNaseH_sf"/>
</dbReference>
<dbReference type="SUPFAM" id="SSF53098">
    <property type="entry name" value="Ribonuclease H-like"/>
    <property type="match status" value="1"/>
</dbReference>
<dbReference type="Gene3D" id="3.30.70.270">
    <property type="match status" value="1"/>
</dbReference>
<reference evidence="8 9" key="1">
    <citation type="journal article" date="2021" name="bioRxiv">
        <title>The Gossypium anomalum genome as a resource for cotton improvement and evolutionary analysis of hybrid incompatibility.</title>
        <authorList>
            <person name="Grover C.E."/>
            <person name="Yuan D."/>
            <person name="Arick M.A."/>
            <person name="Miller E.R."/>
            <person name="Hu G."/>
            <person name="Peterson D.G."/>
            <person name="Wendel J.F."/>
            <person name="Udall J.A."/>
        </authorList>
    </citation>
    <scope>NUCLEOTIDE SEQUENCE [LARGE SCALE GENOMIC DNA]</scope>
    <source>
        <strain evidence="8">JFW-Udall</strain>
        <tissue evidence="8">Leaf</tissue>
    </source>
</reference>
<proteinExistence type="predicted"/>
<dbReference type="PROSITE" id="PS50878">
    <property type="entry name" value="RT_POL"/>
    <property type="match status" value="1"/>
</dbReference>
<evidence type="ECO:0000256" key="6">
    <source>
        <dbReference type="ARBA" id="ARBA00022918"/>
    </source>
</evidence>
<dbReference type="SUPFAM" id="SSF56672">
    <property type="entry name" value="DNA/RNA polymerases"/>
    <property type="match status" value="1"/>
</dbReference>
<dbReference type="EMBL" id="JAHUZN010000004">
    <property type="protein sequence ID" value="KAG8496639.1"/>
    <property type="molecule type" value="Genomic_DNA"/>
</dbReference>
<dbReference type="CDD" id="cd09274">
    <property type="entry name" value="RNase_HI_RT_Ty3"/>
    <property type="match status" value="1"/>
</dbReference>
<evidence type="ECO:0000313" key="9">
    <source>
        <dbReference type="Proteomes" id="UP000701853"/>
    </source>
</evidence>
<keyword evidence="9" id="KW-1185">Reference proteome</keyword>
<keyword evidence="6" id="KW-0695">RNA-directed DNA polymerase</keyword>
<protein>
    <recommendedName>
        <fullName evidence="7">Reverse transcriptase domain-containing protein</fullName>
    </recommendedName>
</protein>
<evidence type="ECO:0000256" key="5">
    <source>
        <dbReference type="ARBA" id="ARBA00022801"/>
    </source>
</evidence>
<gene>
    <name evidence="8" type="ORF">CXB51_007845</name>
</gene>
<evidence type="ECO:0000313" key="8">
    <source>
        <dbReference type="EMBL" id="KAG8496639.1"/>
    </source>
</evidence>
<sequence>MRYGHYEFLVMPFGLTNAPAIFMDLMNQIFRPYLDRFVVVFTDDVLIYSQDEFEHTEHLRIVLQTLHDKQLFAKFSKYVFWLKEFSGLSGILPKICEKILNDCDTDNTTVMKRCEIRLLKPHKKNYSTHDLELAAIVFALKIWRHYLYGEKRHIFMDHKSLKYLMTQKDLNLRQRRWLELFKDYDCVINYHPGKANVFADALSRKSLFALRAMNTQLMIYDDGSILVKLKAKPIFLQQICEAQKDDHELQGKRIQCESIYDSEFHIGTDDCLMFRNRTSIPKNTELIQKILHESHNSHFSVHLGSTEMYNNLKQLYWRLGMKQDISEFKKLEEALGTKFNFNTAFHPQTDGQTERVIQILEDMLRCCILEFEDLKRREIEFQVRDRVFLKVSPWKKVLQFGRKGKLSLRFIDPYQIIERIRDRVFLKVSPWKKVLRFGCKGKLSLRFIEPYEIIERIRSRKIENGRIADSLIRGYEVLSMGTVRMLHIDIKLCKKVTQMHVCFSGQVLWEVSGKSWVQA</sequence>
<dbReference type="PANTHER" id="PTHR37984:SF5">
    <property type="entry name" value="PROTEIN NYNRIN-LIKE"/>
    <property type="match status" value="1"/>
</dbReference>
<evidence type="ECO:0000256" key="2">
    <source>
        <dbReference type="ARBA" id="ARBA00022695"/>
    </source>
</evidence>
<accession>A0A8J5ZSD6</accession>
<comment type="caution">
    <text evidence="8">The sequence shown here is derived from an EMBL/GenBank/DDBJ whole genome shotgun (WGS) entry which is preliminary data.</text>
</comment>
<dbReference type="Pfam" id="PF17917">
    <property type="entry name" value="RT_RNaseH"/>
    <property type="match status" value="1"/>
</dbReference>